<evidence type="ECO:0000313" key="3">
    <source>
        <dbReference type="Proteomes" id="UP000005384"/>
    </source>
</evidence>
<dbReference type="SUPFAM" id="SSF88713">
    <property type="entry name" value="Glycoside hydrolase/deacetylase"/>
    <property type="match status" value="1"/>
</dbReference>
<name>G5IA97_9FIRM</name>
<comment type="caution">
    <text evidence="2">The sequence shown here is derived from an EMBL/GenBank/DDBJ whole genome shotgun (WGS) entry which is preliminary data.</text>
</comment>
<protein>
    <recommendedName>
        <fullName evidence="1">NodB homology domain-containing protein</fullName>
    </recommendedName>
</protein>
<dbReference type="GO" id="GO:0005975">
    <property type="term" value="P:carbohydrate metabolic process"/>
    <property type="evidence" value="ECO:0007669"/>
    <property type="project" value="InterPro"/>
</dbReference>
<gene>
    <name evidence="2" type="ORF">HMPREF9473_00437</name>
</gene>
<dbReference type="GO" id="GO:0016810">
    <property type="term" value="F:hydrolase activity, acting on carbon-nitrogen (but not peptide) bonds"/>
    <property type="evidence" value="ECO:0007669"/>
    <property type="project" value="InterPro"/>
</dbReference>
<dbReference type="PATRIC" id="fig|742737.3.peg.438"/>
<evidence type="ECO:0000313" key="2">
    <source>
        <dbReference type="EMBL" id="EHI61986.1"/>
    </source>
</evidence>
<dbReference type="Proteomes" id="UP000005384">
    <property type="component" value="Unassembled WGS sequence"/>
</dbReference>
<reference evidence="2 3" key="1">
    <citation type="submission" date="2011-08" db="EMBL/GenBank/DDBJ databases">
        <title>The Genome Sequence of Clostridium hathewayi WAL-18680.</title>
        <authorList>
            <consortium name="The Broad Institute Genome Sequencing Platform"/>
            <person name="Earl A."/>
            <person name="Ward D."/>
            <person name="Feldgarden M."/>
            <person name="Gevers D."/>
            <person name="Finegold S.M."/>
            <person name="Summanen P.H."/>
            <person name="Molitoris D.R."/>
            <person name="Song M."/>
            <person name="Daigneault M."/>
            <person name="Allen-Vercoe E."/>
            <person name="Young S.K."/>
            <person name="Zeng Q."/>
            <person name="Gargeya S."/>
            <person name="Fitzgerald M."/>
            <person name="Haas B."/>
            <person name="Abouelleil A."/>
            <person name="Alvarado L."/>
            <person name="Arachchi H.M."/>
            <person name="Berlin A."/>
            <person name="Brown A."/>
            <person name="Chapman S.B."/>
            <person name="Chen Z."/>
            <person name="Dunbar C."/>
            <person name="Freedman E."/>
            <person name="Gearin G."/>
            <person name="Gellesch M."/>
            <person name="Goldberg J."/>
            <person name="Griggs A."/>
            <person name="Gujja S."/>
            <person name="Heiman D."/>
            <person name="Howarth C."/>
            <person name="Larson L."/>
            <person name="Lui A."/>
            <person name="MacDonald P.J.P."/>
            <person name="Montmayeur A."/>
            <person name="Murphy C."/>
            <person name="Neiman D."/>
            <person name="Pearson M."/>
            <person name="Priest M."/>
            <person name="Roberts A."/>
            <person name="Saif S."/>
            <person name="Shea T."/>
            <person name="Shenoy N."/>
            <person name="Sisk P."/>
            <person name="Stolte C."/>
            <person name="Sykes S."/>
            <person name="Wortman J."/>
            <person name="Nusbaum C."/>
            <person name="Birren B."/>
        </authorList>
    </citation>
    <scope>NUCLEOTIDE SEQUENCE [LARGE SCALE GENOMIC DNA]</scope>
    <source>
        <strain evidence="2 3">WAL-18680</strain>
    </source>
</reference>
<dbReference type="HOGENOM" id="CLU_046657_0_0_9"/>
<dbReference type="RefSeq" id="WP_006778419.1">
    <property type="nucleotide sequence ID" value="NZ_JH379027.1"/>
</dbReference>
<dbReference type="InterPro" id="IPR002509">
    <property type="entry name" value="NODB_dom"/>
</dbReference>
<dbReference type="EMBL" id="ADLN01000001">
    <property type="protein sequence ID" value="EHI61986.1"/>
    <property type="molecule type" value="Genomic_DNA"/>
</dbReference>
<dbReference type="Gene3D" id="3.20.20.370">
    <property type="entry name" value="Glycoside hydrolase/deacetylase"/>
    <property type="match status" value="1"/>
</dbReference>
<sequence length="386" mass="41802">MRLTVAGMAAGIIGGIKPIVANAEEEGLKACYSGFFYARGWSGMHEDNTLCQAPAGSYLTSFQASVRNQPEGMTGTLAYQVYVNGLGWLDWAENLVETGTTDTPAPVEALRMRLTGQLAENYDVYYSVFQSDAWSPWTKNEETAGVTDQGLMISGIKVSITTKDGEQPPDIPAGPVIDYNRPMVALTFDDGPNLPVTNRILDVLESNGARGTFFMVGNRVPANADAVRRMAALNCQVGNHTFDHKYLTKMTDAGIRTSVGQTNDNVKNIAGVAPVLMRPTGGFYNQASLDVLGSMGMSAVMWSIDTLDWKTRDPAKTISAVLDHVQDGDIILMHDLYGTTADAVEVIVPELAARGYQMVTVSELAEARGGMVPGHVYSRFRLQQNK</sequence>
<dbReference type="Pfam" id="PF01522">
    <property type="entry name" value="Polysacc_deac_1"/>
    <property type="match status" value="1"/>
</dbReference>
<keyword evidence="3" id="KW-1185">Reference proteome</keyword>
<dbReference type="SMART" id="SM00728">
    <property type="entry name" value="ChW"/>
    <property type="match status" value="2"/>
</dbReference>
<accession>G5IA97</accession>
<proteinExistence type="predicted"/>
<dbReference type="InterPro" id="IPR006637">
    <property type="entry name" value="ChW"/>
</dbReference>
<dbReference type="Pfam" id="PF07538">
    <property type="entry name" value="ChW"/>
    <property type="match status" value="1"/>
</dbReference>
<dbReference type="InterPro" id="IPR011330">
    <property type="entry name" value="Glyco_hydro/deAcase_b/a-brl"/>
</dbReference>
<dbReference type="PANTHER" id="PTHR10587">
    <property type="entry name" value="GLYCOSYL TRANSFERASE-RELATED"/>
    <property type="match status" value="1"/>
</dbReference>
<dbReference type="CDD" id="cd10954">
    <property type="entry name" value="CE4_CtAXE_like"/>
    <property type="match status" value="1"/>
</dbReference>
<evidence type="ECO:0000259" key="1">
    <source>
        <dbReference type="PROSITE" id="PS51677"/>
    </source>
</evidence>
<organism evidence="2 3">
    <name type="scientific">Hungatella hathewayi WAL-18680</name>
    <dbReference type="NCBI Taxonomy" id="742737"/>
    <lineage>
        <taxon>Bacteria</taxon>
        <taxon>Bacillati</taxon>
        <taxon>Bacillota</taxon>
        <taxon>Clostridia</taxon>
        <taxon>Lachnospirales</taxon>
        <taxon>Lachnospiraceae</taxon>
        <taxon>Hungatella</taxon>
    </lineage>
</organism>
<dbReference type="InterPro" id="IPR050248">
    <property type="entry name" value="Polysacc_deacetylase_ArnD"/>
</dbReference>
<dbReference type="AlphaFoldDB" id="G5IA97"/>
<dbReference type="PROSITE" id="PS51677">
    <property type="entry name" value="NODB"/>
    <property type="match status" value="1"/>
</dbReference>
<feature type="domain" description="NodB homology" evidence="1">
    <location>
        <begin position="182"/>
        <end position="359"/>
    </location>
</feature>